<dbReference type="GO" id="GO:0009229">
    <property type="term" value="P:thiamine diphosphate biosynthetic process"/>
    <property type="evidence" value="ECO:0007669"/>
    <property type="project" value="UniProtKB-UniRule"/>
</dbReference>
<feature type="binding site" evidence="9">
    <location>
        <position position="73"/>
    </location>
    <ligand>
        <name>Mg(2+)</name>
        <dbReference type="ChEBI" id="CHEBI:18420"/>
    </ligand>
</feature>
<comment type="pathway">
    <text evidence="1 9 11">Cofactor biosynthesis; thiamine diphosphate biosynthesis; thiamine phosphate from 4-amino-2-methyl-5-diphosphomethylpyrimidine and 4-methyl-5-(2-phosphoethyl)-thiazole: step 1/1.</text>
</comment>
<comment type="function">
    <text evidence="9">Condenses 4-methyl-5-(beta-hydroxyethyl)thiazole monophosphate (THZ-P) and 2-methyl-4-amino-5-hydroxymethyl pyrimidine pyrophosphate (HMP-PP) to form thiamine monophosphate (TMP).</text>
</comment>
<comment type="catalytic activity">
    <reaction evidence="8 9 10">
        <text>2-[(2R,5Z)-2-carboxy-4-methylthiazol-5(2H)-ylidene]ethyl phosphate + 4-amino-2-methyl-5-(diphosphooxymethyl)pyrimidine + 2 H(+) = thiamine phosphate + CO2 + diphosphate</text>
        <dbReference type="Rhea" id="RHEA:47844"/>
        <dbReference type="ChEBI" id="CHEBI:15378"/>
        <dbReference type="ChEBI" id="CHEBI:16526"/>
        <dbReference type="ChEBI" id="CHEBI:33019"/>
        <dbReference type="ChEBI" id="CHEBI:37575"/>
        <dbReference type="ChEBI" id="CHEBI:57841"/>
        <dbReference type="ChEBI" id="CHEBI:62899"/>
        <dbReference type="EC" id="2.5.1.3"/>
    </reaction>
</comment>
<dbReference type="InterPro" id="IPR022998">
    <property type="entry name" value="ThiamineP_synth_TenI"/>
</dbReference>
<feature type="binding site" evidence="9">
    <location>
        <begin position="40"/>
        <end position="44"/>
    </location>
    <ligand>
        <name>4-amino-2-methyl-5-(diphosphooxymethyl)pyrimidine</name>
        <dbReference type="ChEBI" id="CHEBI:57841"/>
    </ligand>
</feature>
<feature type="binding site" evidence="9">
    <location>
        <begin position="137"/>
        <end position="139"/>
    </location>
    <ligand>
        <name>2-[(2R,5Z)-2-carboxy-4-methylthiazol-5(2H)-ylidene]ethyl phosphate</name>
        <dbReference type="ChEBI" id="CHEBI:62899"/>
    </ligand>
</feature>
<dbReference type="HAMAP" id="MF_00097">
    <property type="entry name" value="TMP_synthase"/>
    <property type="match status" value="1"/>
</dbReference>
<keyword evidence="14" id="KW-1185">Reference proteome</keyword>
<dbReference type="Pfam" id="PF02581">
    <property type="entry name" value="TMP-TENI"/>
    <property type="match status" value="1"/>
</dbReference>
<comment type="cofactor">
    <cofactor evidence="9">
        <name>Mg(2+)</name>
        <dbReference type="ChEBI" id="CHEBI:18420"/>
    </cofactor>
    <text evidence="9">Binds 1 Mg(2+) ion per subunit.</text>
</comment>
<keyword evidence="5 9" id="KW-0784">Thiamine biosynthesis</keyword>
<evidence type="ECO:0000256" key="9">
    <source>
        <dbReference type="HAMAP-Rule" id="MF_00097"/>
    </source>
</evidence>
<evidence type="ECO:0000256" key="10">
    <source>
        <dbReference type="RuleBase" id="RU003826"/>
    </source>
</evidence>
<evidence type="ECO:0000313" key="13">
    <source>
        <dbReference type="EMBL" id="MBB2183612.1"/>
    </source>
</evidence>
<evidence type="ECO:0000256" key="3">
    <source>
        <dbReference type="ARBA" id="ARBA00022723"/>
    </source>
</evidence>
<evidence type="ECO:0000256" key="1">
    <source>
        <dbReference type="ARBA" id="ARBA00005165"/>
    </source>
</evidence>
<evidence type="ECO:0000256" key="6">
    <source>
        <dbReference type="ARBA" id="ARBA00047334"/>
    </source>
</evidence>
<dbReference type="EC" id="2.5.1.3" evidence="9"/>
<name>A0A839K344_9FIRM</name>
<comment type="catalytic activity">
    <reaction evidence="7 9 10">
        <text>2-(2-carboxy-4-methylthiazol-5-yl)ethyl phosphate + 4-amino-2-methyl-5-(diphosphooxymethyl)pyrimidine + 2 H(+) = thiamine phosphate + CO2 + diphosphate</text>
        <dbReference type="Rhea" id="RHEA:47848"/>
        <dbReference type="ChEBI" id="CHEBI:15378"/>
        <dbReference type="ChEBI" id="CHEBI:16526"/>
        <dbReference type="ChEBI" id="CHEBI:33019"/>
        <dbReference type="ChEBI" id="CHEBI:37575"/>
        <dbReference type="ChEBI" id="CHEBI:57841"/>
        <dbReference type="ChEBI" id="CHEBI:62890"/>
        <dbReference type="EC" id="2.5.1.3"/>
    </reaction>
</comment>
<evidence type="ECO:0000256" key="11">
    <source>
        <dbReference type="RuleBase" id="RU004253"/>
    </source>
</evidence>
<feature type="binding site" evidence="9">
    <location>
        <position position="92"/>
    </location>
    <ligand>
        <name>Mg(2+)</name>
        <dbReference type="ChEBI" id="CHEBI:18420"/>
    </ligand>
</feature>
<dbReference type="UniPathway" id="UPA00060">
    <property type="reaction ID" value="UER00141"/>
</dbReference>
<feature type="domain" description="Thiamine phosphate synthase/TenI" evidence="12">
    <location>
        <begin position="10"/>
        <end position="190"/>
    </location>
</feature>
<comment type="catalytic activity">
    <reaction evidence="6 9 10">
        <text>4-methyl-5-(2-phosphooxyethyl)-thiazole + 4-amino-2-methyl-5-(diphosphooxymethyl)pyrimidine + H(+) = thiamine phosphate + diphosphate</text>
        <dbReference type="Rhea" id="RHEA:22328"/>
        <dbReference type="ChEBI" id="CHEBI:15378"/>
        <dbReference type="ChEBI" id="CHEBI:33019"/>
        <dbReference type="ChEBI" id="CHEBI:37575"/>
        <dbReference type="ChEBI" id="CHEBI:57841"/>
        <dbReference type="ChEBI" id="CHEBI:58296"/>
        <dbReference type="EC" id="2.5.1.3"/>
    </reaction>
</comment>
<dbReference type="PANTHER" id="PTHR20857:SF15">
    <property type="entry name" value="THIAMINE-PHOSPHATE SYNTHASE"/>
    <property type="match status" value="1"/>
</dbReference>
<evidence type="ECO:0000256" key="2">
    <source>
        <dbReference type="ARBA" id="ARBA00022679"/>
    </source>
</evidence>
<evidence type="ECO:0000259" key="12">
    <source>
        <dbReference type="Pfam" id="PF02581"/>
    </source>
</evidence>
<sequence length="213" mass="23126">MRLRREDLLVYIVTDRSWLGSNQLSDQVEEALRSGATMVQLREKDMAYESFVKEALDMKEITRRYQVPLIINDNIDVAVASDADGVHLGQQDGDIILARKRLGYDKIIGISAHTVMEAMDAEAGGADYIGVGAVFGTNTKKDAENIGMEILTEICHAVTIPVVAIGGITLENMEKLHGTGVAGVAVISAIFSAQNIGDATKRMVVKAKEHFHG</sequence>
<protein>
    <recommendedName>
        <fullName evidence="9">Thiamine-phosphate synthase</fullName>
        <shortName evidence="9">TP synthase</shortName>
        <shortName evidence="9">TPS</shortName>
        <ecNumber evidence="9">2.5.1.3</ecNumber>
    </recommendedName>
    <alternativeName>
        <fullName evidence="9">Thiamine-phosphate pyrophosphorylase</fullName>
        <shortName evidence="9">TMP pyrophosphorylase</shortName>
        <shortName evidence="9">TMP-PPase</shortName>
    </alternativeName>
</protein>
<keyword evidence="2 9" id="KW-0808">Transferase</keyword>
<feature type="binding site" evidence="9">
    <location>
        <position position="167"/>
    </location>
    <ligand>
        <name>2-[(2R,5Z)-2-carboxy-4-methylthiazol-5(2H)-ylidene]ethyl phosphate</name>
        <dbReference type="ChEBI" id="CHEBI:62899"/>
    </ligand>
</feature>
<dbReference type="SUPFAM" id="SSF51391">
    <property type="entry name" value="Thiamin phosphate synthase"/>
    <property type="match status" value="1"/>
</dbReference>
<gene>
    <name evidence="9 13" type="primary">thiE</name>
    <name evidence="13" type="ORF">H0486_12085</name>
</gene>
<evidence type="ECO:0000256" key="8">
    <source>
        <dbReference type="ARBA" id="ARBA00047883"/>
    </source>
</evidence>
<keyword evidence="3 9" id="KW-0479">Metal-binding</keyword>
<evidence type="ECO:0000256" key="5">
    <source>
        <dbReference type="ARBA" id="ARBA00022977"/>
    </source>
</evidence>
<dbReference type="GO" id="GO:0004789">
    <property type="term" value="F:thiamine-phosphate diphosphorylase activity"/>
    <property type="evidence" value="ECO:0007669"/>
    <property type="project" value="UniProtKB-UniRule"/>
</dbReference>
<dbReference type="FunFam" id="3.20.20.70:FF:000096">
    <property type="entry name" value="Thiamine-phosphate synthase"/>
    <property type="match status" value="1"/>
</dbReference>
<organism evidence="13 14">
    <name type="scientific">Variimorphobacter saccharofermentans</name>
    <dbReference type="NCBI Taxonomy" id="2755051"/>
    <lineage>
        <taxon>Bacteria</taxon>
        <taxon>Bacillati</taxon>
        <taxon>Bacillota</taxon>
        <taxon>Clostridia</taxon>
        <taxon>Lachnospirales</taxon>
        <taxon>Lachnospiraceae</taxon>
        <taxon>Variimorphobacter</taxon>
    </lineage>
</organism>
<keyword evidence="4 9" id="KW-0460">Magnesium</keyword>
<comment type="similarity">
    <text evidence="9 10">Belongs to the thiamine-phosphate synthase family.</text>
</comment>
<evidence type="ECO:0000256" key="7">
    <source>
        <dbReference type="ARBA" id="ARBA00047851"/>
    </source>
</evidence>
<accession>A0A839K344</accession>
<dbReference type="GO" id="GO:0005737">
    <property type="term" value="C:cytoplasm"/>
    <property type="evidence" value="ECO:0007669"/>
    <property type="project" value="TreeGrafter"/>
</dbReference>
<dbReference type="CDD" id="cd00564">
    <property type="entry name" value="TMP_TenI"/>
    <property type="match status" value="1"/>
</dbReference>
<feature type="binding site" evidence="9">
    <location>
        <position position="140"/>
    </location>
    <ligand>
        <name>4-amino-2-methyl-5-(diphosphooxymethyl)pyrimidine</name>
        <dbReference type="ChEBI" id="CHEBI:57841"/>
    </ligand>
</feature>
<comment type="caution">
    <text evidence="13">The sequence shown here is derived from an EMBL/GenBank/DDBJ whole genome shotgun (WGS) entry which is preliminary data.</text>
</comment>
<dbReference type="GO" id="GO:0009228">
    <property type="term" value="P:thiamine biosynthetic process"/>
    <property type="evidence" value="ECO:0007669"/>
    <property type="project" value="UniProtKB-KW"/>
</dbReference>
<dbReference type="InterPro" id="IPR013785">
    <property type="entry name" value="Aldolase_TIM"/>
</dbReference>
<dbReference type="PANTHER" id="PTHR20857">
    <property type="entry name" value="THIAMINE-PHOSPHATE PYROPHOSPHORYLASE"/>
    <property type="match status" value="1"/>
</dbReference>
<dbReference type="AlphaFoldDB" id="A0A839K344"/>
<evidence type="ECO:0000256" key="4">
    <source>
        <dbReference type="ARBA" id="ARBA00022842"/>
    </source>
</evidence>
<reference evidence="13 14" key="1">
    <citation type="submission" date="2020-07" db="EMBL/GenBank/DDBJ databases">
        <title>Characterization and genome sequencing of isolate MD1, a novel member within the family Lachnospiraceae.</title>
        <authorList>
            <person name="Rettenmaier R."/>
            <person name="Di Bello L."/>
            <person name="Zinser C."/>
            <person name="Scheitz K."/>
            <person name="Liebl W."/>
            <person name="Zverlov V."/>
        </authorList>
    </citation>
    <scope>NUCLEOTIDE SEQUENCE [LARGE SCALE GENOMIC DNA]</scope>
    <source>
        <strain evidence="13 14">MD1</strain>
    </source>
</reference>
<dbReference type="Proteomes" id="UP000574276">
    <property type="component" value="Unassembled WGS sequence"/>
</dbReference>
<feature type="binding site" evidence="9">
    <location>
        <begin position="187"/>
        <end position="188"/>
    </location>
    <ligand>
        <name>2-[(2R,5Z)-2-carboxy-4-methylthiazol-5(2H)-ylidene]ethyl phosphate</name>
        <dbReference type="ChEBI" id="CHEBI:62899"/>
    </ligand>
</feature>
<feature type="binding site" evidence="9">
    <location>
        <position position="111"/>
    </location>
    <ligand>
        <name>4-amino-2-methyl-5-(diphosphooxymethyl)pyrimidine</name>
        <dbReference type="ChEBI" id="CHEBI:57841"/>
    </ligand>
</feature>
<dbReference type="EMBL" id="JACEGA010000001">
    <property type="protein sequence ID" value="MBB2183612.1"/>
    <property type="molecule type" value="Genomic_DNA"/>
</dbReference>
<dbReference type="NCBIfam" id="TIGR00693">
    <property type="entry name" value="thiE"/>
    <property type="match status" value="1"/>
</dbReference>
<feature type="binding site" evidence="9">
    <location>
        <position position="72"/>
    </location>
    <ligand>
        <name>4-amino-2-methyl-5-(diphosphooxymethyl)pyrimidine</name>
        <dbReference type="ChEBI" id="CHEBI:57841"/>
    </ligand>
</feature>
<evidence type="ECO:0000313" key="14">
    <source>
        <dbReference type="Proteomes" id="UP000574276"/>
    </source>
</evidence>
<dbReference type="RefSeq" id="WP_228353245.1">
    <property type="nucleotide sequence ID" value="NZ_JACEGA010000001.1"/>
</dbReference>
<dbReference type="GO" id="GO:0000287">
    <property type="term" value="F:magnesium ion binding"/>
    <property type="evidence" value="ECO:0007669"/>
    <property type="project" value="UniProtKB-UniRule"/>
</dbReference>
<dbReference type="InterPro" id="IPR036206">
    <property type="entry name" value="ThiamineP_synth_sf"/>
</dbReference>
<dbReference type="Gene3D" id="3.20.20.70">
    <property type="entry name" value="Aldolase class I"/>
    <property type="match status" value="1"/>
</dbReference>
<proteinExistence type="inferred from homology"/>
<dbReference type="InterPro" id="IPR034291">
    <property type="entry name" value="TMP_synthase"/>
</dbReference>